<dbReference type="NCBIfam" id="NF038094">
    <property type="entry name" value="CueP_fam"/>
    <property type="match status" value="1"/>
</dbReference>
<evidence type="ECO:0000313" key="3">
    <source>
        <dbReference type="Proteomes" id="UP001321506"/>
    </source>
</evidence>
<dbReference type="PROSITE" id="PS51257">
    <property type="entry name" value="PROKAR_LIPOPROTEIN"/>
    <property type="match status" value="1"/>
</dbReference>
<sequence length="202" mass="21447">MRETLRAGSKVLITAAVAALALAGCSPTSAGNSESGRDGEAHSILAEHGLDGLDPVSLVDELDRMPLADRPDDLVVSVRPDMLLVGSPENMDAAAPIALPDDQFYLSMAPFVDVTHACTFHSLTTCVGELQNEDITVRITDEATGEVLLDESTRTFDNGFIGYWLPADRVLTVHVEHDGRIGTTEVSTGADDPTCLTTLQLA</sequence>
<keyword evidence="3" id="KW-1185">Reference proteome</keyword>
<keyword evidence="1" id="KW-0732">Signal</keyword>
<organism evidence="2 3">
    <name type="scientific">Ruicaihuangia caeni</name>
    <dbReference type="NCBI Taxonomy" id="3042517"/>
    <lineage>
        <taxon>Bacteria</taxon>
        <taxon>Bacillati</taxon>
        <taxon>Actinomycetota</taxon>
        <taxon>Actinomycetes</taxon>
        <taxon>Micrococcales</taxon>
        <taxon>Microbacteriaceae</taxon>
        <taxon>Ruicaihuangia</taxon>
    </lineage>
</organism>
<dbReference type="Gene3D" id="2.60.40.3700">
    <property type="match status" value="1"/>
</dbReference>
<evidence type="ECO:0000313" key="2">
    <source>
        <dbReference type="EMBL" id="MDI2098285.1"/>
    </source>
</evidence>
<dbReference type="InterPro" id="IPR047808">
    <property type="entry name" value="CueP-like"/>
</dbReference>
<comment type="caution">
    <text evidence="2">The sequence shown here is derived from an EMBL/GenBank/DDBJ whole genome shotgun (WGS) entry which is preliminary data.</text>
</comment>
<feature type="signal peptide" evidence="1">
    <location>
        <begin position="1"/>
        <end position="30"/>
    </location>
</feature>
<feature type="chain" id="PRO_5044014972" evidence="1">
    <location>
        <begin position="31"/>
        <end position="202"/>
    </location>
</feature>
<name>A0AAW6T389_9MICO</name>
<proteinExistence type="predicted"/>
<dbReference type="AlphaFoldDB" id="A0AAW6T389"/>
<dbReference type="Proteomes" id="UP001321506">
    <property type="component" value="Unassembled WGS sequence"/>
</dbReference>
<accession>A0AAW6T389</accession>
<dbReference type="RefSeq" id="WP_281488029.1">
    <property type="nucleotide sequence ID" value="NZ_JASATX010000001.1"/>
</dbReference>
<dbReference type="Pfam" id="PF21172">
    <property type="entry name" value="CueP"/>
    <property type="match status" value="1"/>
</dbReference>
<evidence type="ECO:0000256" key="1">
    <source>
        <dbReference type="SAM" id="SignalP"/>
    </source>
</evidence>
<gene>
    <name evidence="2" type="ORF">QF206_04805</name>
</gene>
<reference evidence="2 3" key="1">
    <citation type="submission" date="2023-04" db="EMBL/GenBank/DDBJ databases">
        <title>Klugiella caeni sp. nov. isolated from the sludge of biochemical tank.</title>
        <authorList>
            <person name="Geng K."/>
        </authorList>
    </citation>
    <scope>NUCLEOTIDE SEQUENCE [LARGE SCALE GENOMIC DNA]</scope>
    <source>
        <strain evidence="2 3">YN-L-19</strain>
    </source>
</reference>
<protein>
    <submittedName>
        <fullName evidence="2">CueP family metal-binding protein</fullName>
    </submittedName>
</protein>
<dbReference type="EMBL" id="JASATX010000001">
    <property type="protein sequence ID" value="MDI2098285.1"/>
    <property type="molecule type" value="Genomic_DNA"/>
</dbReference>